<sequence>MRRREVLATGAAAVAASVAGCLGDDDYPTKSFEGVDVPLAPLEDVHEWYDNDETRFVDTRSAVEYEEYHIAGAVFSPAPDGLDEDDPVEEWATDTRIVTYCACPHTLAGLRGASLIEGGYEEVYALDDGLQAWFDENYPAEGNAVSSQLPAYEVRGEADPADAGEYIWVREPETGQREPGEIESDGSYELTLHFSELSGDTPLELETPTYSVEATLAELTEGPVTPP</sequence>
<dbReference type="PROSITE" id="PS51257">
    <property type="entry name" value="PROKAR_LIPOPROTEIN"/>
    <property type="match status" value="1"/>
</dbReference>
<dbReference type="CDD" id="cd00158">
    <property type="entry name" value="RHOD"/>
    <property type="match status" value="1"/>
</dbReference>
<evidence type="ECO:0000313" key="3">
    <source>
        <dbReference type="Proteomes" id="UP000011531"/>
    </source>
</evidence>
<reference evidence="2 3" key="1">
    <citation type="journal article" date="2014" name="PLoS Genet.">
        <title>Phylogenetically driven sequencing of extremely halophilic archaea reveals strategies for static and dynamic osmo-response.</title>
        <authorList>
            <person name="Becker E.A."/>
            <person name="Seitzer P.M."/>
            <person name="Tritt A."/>
            <person name="Larsen D."/>
            <person name="Krusor M."/>
            <person name="Yao A.I."/>
            <person name="Wu D."/>
            <person name="Madern D."/>
            <person name="Eisen J.A."/>
            <person name="Darling A.E."/>
            <person name="Facciotti M.T."/>
        </authorList>
    </citation>
    <scope>NUCLEOTIDE SEQUENCE [LARGE SCALE GENOMIC DNA]</scope>
    <source>
        <strain evidence="2 3">DSM 18795</strain>
    </source>
</reference>
<dbReference type="OrthoDB" id="252224at2157"/>
<comment type="caution">
    <text evidence="2">The sequence shown here is derived from an EMBL/GenBank/DDBJ whole genome shotgun (WGS) entry which is preliminary data.</text>
</comment>
<evidence type="ECO:0000313" key="2">
    <source>
        <dbReference type="EMBL" id="ELY64323.1"/>
    </source>
</evidence>
<dbReference type="SMART" id="SM00450">
    <property type="entry name" value="RHOD"/>
    <property type="match status" value="1"/>
</dbReference>
<name>L9XUM0_9EURY</name>
<organism evidence="2 3">
    <name type="scientific">Natronococcus jeotgali DSM 18795</name>
    <dbReference type="NCBI Taxonomy" id="1227498"/>
    <lineage>
        <taxon>Archaea</taxon>
        <taxon>Methanobacteriati</taxon>
        <taxon>Methanobacteriota</taxon>
        <taxon>Stenosarchaea group</taxon>
        <taxon>Halobacteria</taxon>
        <taxon>Halobacteriales</taxon>
        <taxon>Natrialbaceae</taxon>
        <taxon>Natronococcus</taxon>
    </lineage>
</organism>
<dbReference type="Pfam" id="PF00581">
    <property type="entry name" value="Rhodanese"/>
    <property type="match status" value="1"/>
</dbReference>
<accession>L9XUM0</accession>
<dbReference type="Proteomes" id="UP000011531">
    <property type="component" value="Unassembled WGS sequence"/>
</dbReference>
<dbReference type="STRING" id="1227498.C492_05325"/>
<dbReference type="PROSITE" id="PS50206">
    <property type="entry name" value="RHODANESE_3"/>
    <property type="match status" value="1"/>
</dbReference>
<dbReference type="Gene3D" id="3.40.250.10">
    <property type="entry name" value="Rhodanese-like domain"/>
    <property type="match status" value="1"/>
</dbReference>
<protein>
    <submittedName>
        <fullName evidence="2">Rhodanese</fullName>
    </submittedName>
</protein>
<keyword evidence="3" id="KW-1185">Reference proteome</keyword>
<dbReference type="InterPro" id="IPR036873">
    <property type="entry name" value="Rhodanese-like_dom_sf"/>
</dbReference>
<dbReference type="RefSeq" id="WP_008421158.1">
    <property type="nucleotide sequence ID" value="NZ_AOIA01000033.1"/>
</dbReference>
<gene>
    <name evidence="2" type="ORF">C492_05325</name>
</gene>
<evidence type="ECO:0000259" key="1">
    <source>
        <dbReference type="PROSITE" id="PS50206"/>
    </source>
</evidence>
<dbReference type="SUPFAM" id="SSF52821">
    <property type="entry name" value="Rhodanese/Cell cycle control phosphatase"/>
    <property type="match status" value="1"/>
</dbReference>
<dbReference type="EMBL" id="AOIA01000033">
    <property type="protein sequence ID" value="ELY64323.1"/>
    <property type="molecule type" value="Genomic_DNA"/>
</dbReference>
<dbReference type="AlphaFoldDB" id="L9XUM0"/>
<proteinExistence type="predicted"/>
<dbReference type="InterPro" id="IPR001763">
    <property type="entry name" value="Rhodanese-like_dom"/>
</dbReference>
<feature type="domain" description="Rhodanese" evidence="1">
    <location>
        <begin position="50"/>
        <end position="142"/>
    </location>
</feature>